<dbReference type="Proteomes" id="UP001075704">
    <property type="component" value="Unassembled WGS sequence"/>
</dbReference>
<evidence type="ECO:0000313" key="3">
    <source>
        <dbReference type="Proteomes" id="UP001075704"/>
    </source>
</evidence>
<dbReference type="AlphaFoldDB" id="A0ABD4VYL8"/>
<evidence type="ECO:0000313" key="2">
    <source>
        <dbReference type="EMBL" id="MCZ2656513.1"/>
    </source>
</evidence>
<keyword evidence="1" id="KW-0732">Signal</keyword>
<name>A0ABD4VYL8_BACFG</name>
<gene>
    <name evidence="2" type="ORF">O1422_20420</name>
</gene>
<feature type="chain" id="PRO_5044750976" description="Lipoprotein" evidence="1">
    <location>
        <begin position="18"/>
        <end position="236"/>
    </location>
</feature>
<sequence length="236" mass="26811">MKKYLFCLMVGITLVMACSNEDADGGCYENWSSENKPAWLQDKVNDIVRKESGSSSYYLQLIMSAYSYKYKNNIYVAVQYAGILGDKVVQNIEYYTSTGAKVTSEKVRKAYDNSESVLLWTNRLGDKELKITGVMLGGVGNPTWLQAEIERLSDKKILNIGIYSIEYGSNTYVAVKHLILNEKNEIESRVVYYSDGGDCIETSDMVFQELDKLFNHGTNLNLLWNVFLEYNSSYCP</sequence>
<feature type="signal peptide" evidence="1">
    <location>
        <begin position="1"/>
        <end position="17"/>
    </location>
</feature>
<reference evidence="2" key="1">
    <citation type="submission" date="2022-12" db="EMBL/GenBank/DDBJ databases">
        <title>Development of a Multilocus Sequence Typing Scheme for Bacteroides fragilis Based on Whole Genome Sequencing Data and Clinical Application.</title>
        <authorList>
            <person name="Nielsen F.D."/>
            <person name="Justesen U.S."/>
        </authorList>
    </citation>
    <scope>NUCLEOTIDE SEQUENCE</scope>
    <source>
        <strain evidence="2">BF_BC_ODE_DK_2015_2</strain>
    </source>
</reference>
<dbReference type="RefSeq" id="WP_193684168.1">
    <property type="nucleotide sequence ID" value="NZ_CAXSXC010000006.1"/>
</dbReference>
<evidence type="ECO:0000256" key="1">
    <source>
        <dbReference type="SAM" id="SignalP"/>
    </source>
</evidence>
<evidence type="ECO:0008006" key="4">
    <source>
        <dbReference type="Google" id="ProtNLM"/>
    </source>
</evidence>
<protein>
    <recommendedName>
        <fullName evidence="4">Lipoprotein</fullName>
    </recommendedName>
</protein>
<dbReference type="PROSITE" id="PS51257">
    <property type="entry name" value="PROKAR_LIPOPROTEIN"/>
    <property type="match status" value="1"/>
</dbReference>
<dbReference type="EMBL" id="JAPUAC010000024">
    <property type="protein sequence ID" value="MCZ2656513.1"/>
    <property type="molecule type" value="Genomic_DNA"/>
</dbReference>
<comment type="caution">
    <text evidence="2">The sequence shown here is derived from an EMBL/GenBank/DDBJ whole genome shotgun (WGS) entry which is preliminary data.</text>
</comment>
<organism evidence="2 3">
    <name type="scientific">Bacteroides fragilis</name>
    <dbReference type="NCBI Taxonomy" id="817"/>
    <lineage>
        <taxon>Bacteria</taxon>
        <taxon>Pseudomonadati</taxon>
        <taxon>Bacteroidota</taxon>
        <taxon>Bacteroidia</taxon>
        <taxon>Bacteroidales</taxon>
        <taxon>Bacteroidaceae</taxon>
        <taxon>Bacteroides</taxon>
    </lineage>
</organism>
<accession>A0ABD4VYL8</accession>
<proteinExistence type="predicted"/>